<feature type="region of interest" description="Disordered" evidence="6">
    <location>
        <begin position="22"/>
        <end position="49"/>
    </location>
</feature>
<organism evidence="9 10">
    <name type="scientific">Paenibacillus alginolyticus</name>
    <dbReference type="NCBI Taxonomy" id="59839"/>
    <lineage>
        <taxon>Bacteria</taxon>
        <taxon>Bacillati</taxon>
        <taxon>Bacillota</taxon>
        <taxon>Bacilli</taxon>
        <taxon>Bacillales</taxon>
        <taxon>Paenibacillaceae</taxon>
        <taxon>Paenibacillus</taxon>
    </lineage>
</organism>
<keyword evidence="3" id="KW-0472">Membrane</keyword>
<evidence type="ECO:0000256" key="7">
    <source>
        <dbReference type="SAM" id="SignalP"/>
    </source>
</evidence>
<dbReference type="InterPro" id="IPR022627">
    <property type="entry name" value="DUF3502"/>
</dbReference>
<protein>
    <submittedName>
        <fullName evidence="9">Extracellular solute-binding protein</fullName>
    </submittedName>
</protein>
<keyword evidence="2 7" id="KW-0732">Signal</keyword>
<dbReference type="PROSITE" id="PS51257">
    <property type="entry name" value="PROKAR_LIPOPROTEIN"/>
    <property type="match status" value="1"/>
</dbReference>
<dbReference type="Pfam" id="PF12010">
    <property type="entry name" value="DUF3502"/>
    <property type="match status" value="1"/>
</dbReference>
<evidence type="ECO:0000256" key="5">
    <source>
        <dbReference type="ARBA" id="ARBA00023288"/>
    </source>
</evidence>
<dbReference type="PANTHER" id="PTHR43649:SF33">
    <property type="entry name" value="POLYGALACTURONAN_RHAMNOGALACTURONAN-BINDING PROTEIN YTCQ"/>
    <property type="match status" value="1"/>
</dbReference>
<feature type="chain" id="PRO_5046705771" evidence="7">
    <location>
        <begin position="22"/>
        <end position="525"/>
    </location>
</feature>
<keyword evidence="10" id="KW-1185">Reference proteome</keyword>
<reference evidence="9 10" key="1">
    <citation type="submission" date="2022-05" db="EMBL/GenBank/DDBJ databases">
        <title>Genome Sequencing of Bee-Associated Microbes.</title>
        <authorList>
            <person name="Dunlap C."/>
        </authorList>
    </citation>
    <scope>NUCLEOTIDE SEQUENCE [LARGE SCALE GENOMIC DNA]</scope>
    <source>
        <strain evidence="9 10">NRRL B-14421</strain>
    </source>
</reference>
<sequence>MKRKIGTILAGVMLAATALSGCSSSTGTKPGATTPAKTEGNQSAAPAATGPDITKSVELVWYLVGDANKDTPKVMDEFNKMLKKDLNATVKLNFTTWNDWQTKYNLLLTAGEKIDMIFASSWAGYFKYAKQGAFTDLTALLPKYAPQVQKQVSAQDWSDVTIGGKIYAVPNTNPEYTPNGIVYREDWRKELNLPEIKDLASIEAYLDGVKKNKQNVIPINGSAWNEISTLFSAVQGYQTIGGESGVVVAKNYNSPRDIVAYPFTPEYEAWVKKMKEWADKGYWSKNTLSSKQEAGDLIKTGTGAVYWRNPPGAAGFITDVQKKDPKMEIGYFPYTRMQGFAMPTMGIANGMAIPKSAANPERSLMVLEKIRTDAKYYNLITYGLEGYHYDLVNDGKNIVTPSKSQDAAKVQGYGIADWGWRNKPLMKAGVGGWDGLDKLNEEFSKMSKPDIFSPISMDYDAVKTEYAAVNQVIDQYGNPLMMGLVPNVDQAIKTYQEKLKAAGIDKVLDYVKKQATAYYDEKGIK</sequence>
<accession>A0ABT4GBL9</accession>
<name>A0ABT4GBL9_9BACL</name>
<dbReference type="InterPro" id="IPR050490">
    <property type="entry name" value="Bact_solute-bd_prot1"/>
</dbReference>
<dbReference type="Gene3D" id="3.40.190.10">
    <property type="entry name" value="Periplasmic binding protein-like II"/>
    <property type="match status" value="2"/>
</dbReference>
<evidence type="ECO:0000256" key="2">
    <source>
        <dbReference type="ARBA" id="ARBA00022729"/>
    </source>
</evidence>
<evidence type="ECO:0000256" key="1">
    <source>
        <dbReference type="ARBA" id="ARBA00022475"/>
    </source>
</evidence>
<keyword evidence="5" id="KW-0449">Lipoprotein</keyword>
<keyword evidence="4" id="KW-0564">Palmitate</keyword>
<dbReference type="RefSeq" id="WP_268615217.1">
    <property type="nucleotide sequence ID" value="NZ_JAMDMX010000036.1"/>
</dbReference>
<gene>
    <name evidence="9" type="ORF">M5X19_11880</name>
</gene>
<evidence type="ECO:0000313" key="9">
    <source>
        <dbReference type="EMBL" id="MCY9693590.1"/>
    </source>
</evidence>
<evidence type="ECO:0000256" key="3">
    <source>
        <dbReference type="ARBA" id="ARBA00023136"/>
    </source>
</evidence>
<evidence type="ECO:0000259" key="8">
    <source>
        <dbReference type="Pfam" id="PF12010"/>
    </source>
</evidence>
<dbReference type="SUPFAM" id="SSF53850">
    <property type="entry name" value="Periplasmic binding protein-like II"/>
    <property type="match status" value="1"/>
</dbReference>
<dbReference type="EMBL" id="JAMDMX010000036">
    <property type="protein sequence ID" value="MCY9693590.1"/>
    <property type="molecule type" value="Genomic_DNA"/>
</dbReference>
<evidence type="ECO:0000313" key="10">
    <source>
        <dbReference type="Proteomes" id="UP001527099"/>
    </source>
</evidence>
<feature type="compositionally biased region" description="Polar residues" evidence="6">
    <location>
        <begin position="35"/>
        <end position="44"/>
    </location>
</feature>
<dbReference type="Pfam" id="PF01547">
    <property type="entry name" value="SBP_bac_1"/>
    <property type="match status" value="1"/>
</dbReference>
<feature type="domain" description="DUF3502" evidence="8">
    <location>
        <begin position="457"/>
        <end position="519"/>
    </location>
</feature>
<comment type="caution">
    <text evidence="9">The sequence shown here is derived from an EMBL/GenBank/DDBJ whole genome shotgun (WGS) entry which is preliminary data.</text>
</comment>
<evidence type="ECO:0000256" key="4">
    <source>
        <dbReference type="ARBA" id="ARBA00023139"/>
    </source>
</evidence>
<dbReference type="InterPro" id="IPR006059">
    <property type="entry name" value="SBP"/>
</dbReference>
<evidence type="ECO:0000256" key="6">
    <source>
        <dbReference type="SAM" id="MobiDB-lite"/>
    </source>
</evidence>
<dbReference type="Proteomes" id="UP001527099">
    <property type="component" value="Unassembled WGS sequence"/>
</dbReference>
<feature type="signal peptide" evidence="7">
    <location>
        <begin position="1"/>
        <end position="21"/>
    </location>
</feature>
<proteinExistence type="predicted"/>
<keyword evidence="1" id="KW-1003">Cell membrane</keyword>
<dbReference type="PANTHER" id="PTHR43649">
    <property type="entry name" value="ARABINOSE-BINDING PROTEIN-RELATED"/>
    <property type="match status" value="1"/>
</dbReference>